<gene>
    <name evidence="1" type="ORF">FSB_LOCUS5715</name>
</gene>
<evidence type="ECO:0000313" key="1">
    <source>
        <dbReference type="EMBL" id="SPC77833.1"/>
    </source>
</evidence>
<protein>
    <submittedName>
        <fullName evidence="1">Uncharacterized protein</fullName>
    </submittedName>
</protein>
<organism evidence="1">
    <name type="scientific">Fagus sylvatica</name>
    <name type="common">Beechnut</name>
    <dbReference type="NCBI Taxonomy" id="28930"/>
    <lineage>
        <taxon>Eukaryota</taxon>
        <taxon>Viridiplantae</taxon>
        <taxon>Streptophyta</taxon>
        <taxon>Embryophyta</taxon>
        <taxon>Tracheophyta</taxon>
        <taxon>Spermatophyta</taxon>
        <taxon>Magnoliopsida</taxon>
        <taxon>eudicotyledons</taxon>
        <taxon>Gunneridae</taxon>
        <taxon>Pentapetalae</taxon>
        <taxon>rosids</taxon>
        <taxon>fabids</taxon>
        <taxon>Fagales</taxon>
        <taxon>Fagaceae</taxon>
        <taxon>Fagus</taxon>
    </lineage>
</organism>
<sequence length="503" mass="56460">MSDFDVLGTVGKLALPTFCKVPDLRKSELGLVRYGPANRGHRGVFGPFEGSFPIGIPAGPDKFLAIREFHVVHGCVLFPMCPGSQINLLRVRKTLCASVATSVRKSRNFQQNLILSACFHARGRRSSRCRIPTILVSSESLRYLLFNVLATTLSFLVRFRPVKYGIEALDILYTLVKGWSVRFQFLGLVNGPVKPWSNLVNLGQTWSNLVKALQTLGECIPDYISRVSGHGGSQSGWKRSGQTSVNPSQTWSTLVKLGQTLGNVSRTFFLGVFDVASPVVRSVLVRFGLSSFCVHRHPRKSRGPTLEGNVCAKILSDPLQLGPRAKTLRQEVHSSCHTQLSDRQELLRSSRNLSQKMTPWHKEHSDGLCSQDHILRTQARLCARLVPLKSRRNKAVLKFPEFSHRRCRACAQSLPDSQQVDPRARVRWKEDTSMHDVELSDRQDFTGPNRNPDWKIVLKRTKNTPAAPVRGTISREPKLGFAQARVCWKDDDSSYDVELSVRR</sequence>
<accession>A0A2N9ESQ8</accession>
<dbReference type="EMBL" id="OIVN01000296">
    <property type="protein sequence ID" value="SPC77833.1"/>
    <property type="molecule type" value="Genomic_DNA"/>
</dbReference>
<name>A0A2N9ESQ8_FAGSY</name>
<reference evidence="1" key="1">
    <citation type="submission" date="2018-02" db="EMBL/GenBank/DDBJ databases">
        <authorList>
            <person name="Cohen D.B."/>
            <person name="Kent A.D."/>
        </authorList>
    </citation>
    <scope>NUCLEOTIDE SEQUENCE</scope>
</reference>
<dbReference type="AlphaFoldDB" id="A0A2N9ESQ8"/>
<proteinExistence type="predicted"/>